<name>A0ABU4HPY2_9ACTN</name>
<dbReference type="InterPro" id="IPR036866">
    <property type="entry name" value="RibonucZ/Hydroxyglut_hydro"/>
</dbReference>
<evidence type="ECO:0000313" key="1">
    <source>
        <dbReference type="EMBL" id="MDW5595305.1"/>
    </source>
</evidence>
<protein>
    <recommendedName>
        <fullName evidence="3">Metallo-beta-lactamase domain-containing protein</fullName>
    </recommendedName>
</protein>
<proteinExistence type="predicted"/>
<dbReference type="Gene3D" id="3.60.15.10">
    <property type="entry name" value="Ribonuclease Z/Hydroxyacylglutathione hydrolase-like"/>
    <property type="match status" value="1"/>
</dbReference>
<dbReference type="EMBL" id="JAWSTH010000030">
    <property type="protein sequence ID" value="MDW5595305.1"/>
    <property type="molecule type" value="Genomic_DNA"/>
</dbReference>
<dbReference type="SUPFAM" id="SSF56281">
    <property type="entry name" value="Metallo-hydrolase/oxidoreductase"/>
    <property type="match status" value="1"/>
</dbReference>
<reference evidence="2" key="1">
    <citation type="submission" date="2023-07" db="EMBL/GenBank/DDBJ databases">
        <title>Conexibacter stalactiti sp. nov., isolated from stalactites in a lava cave and emended description of the genus Conexibacter.</title>
        <authorList>
            <person name="Lee S.D."/>
        </authorList>
    </citation>
    <scope>NUCLEOTIDE SEQUENCE [LARGE SCALE GENOMIC DNA]</scope>
    <source>
        <strain evidence="2">KCTC 39840</strain>
    </source>
</reference>
<sequence>MDEIFPGLLSWTAIRETIGQPVHSAYVVEARTLIDPMVPPEGLGAFGGSSDLPAPERILLTNRHHRRHSARFAERFGCTVLANERGLYELLDAPLRVRGFRPGDEVAPGIVAQQVGVLCPDESALHVTQGPGALAVADGVIRVGDDGALGFVADHLLGDDPLAVKRGLAEAYLRLCDELTFETLLLAHGAPVVGNGRDALRAFSEAVLR</sequence>
<evidence type="ECO:0000313" key="2">
    <source>
        <dbReference type="Proteomes" id="UP001284601"/>
    </source>
</evidence>
<dbReference type="RefSeq" id="WP_318597643.1">
    <property type="nucleotide sequence ID" value="NZ_JAWSTH010000030.1"/>
</dbReference>
<dbReference type="Proteomes" id="UP001284601">
    <property type="component" value="Unassembled WGS sequence"/>
</dbReference>
<gene>
    <name evidence="1" type="ORF">R7226_13235</name>
</gene>
<comment type="caution">
    <text evidence="1">The sequence shown here is derived from an EMBL/GenBank/DDBJ whole genome shotgun (WGS) entry which is preliminary data.</text>
</comment>
<keyword evidence="2" id="KW-1185">Reference proteome</keyword>
<organism evidence="1 2">
    <name type="scientific">Conexibacter stalactiti</name>
    <dbReference type="NCBI Taxonomy" id="1940611"/>
    <lineage>
        <taxon>Bacteria</taxon>
        <taxon>Bacillati</taxon>
        <taxon>Actinomycetota</taxon>
        <taxon>Thermoleophilia</taxon>
        <taxon>Solirubrobacterales</taxon>
        <taxon>Conexibacteraceae</taxon>
        <taxon>Conexibacter</taxon>
    </lineage>
</organism>
<accession>A0ABU4HPY2</accession>
<evidence type="ECO:0008006" key="3">
    <source>
        <dbReference type="Google" id="ProtNLM"/>
    </source>
</evidence>
<reference evidence="1 2" key="2">
    <citation type="submission" date="2023-10" db="EMBL/GenBank/DDBJ databases">
        <authorList>
            <person name="Han X.F."/>
        </authorList>
    </citation>
    <scope>NUCLEOTIDE SEQUENCE [LARGE SCALE GENOMIC DNA]</scope>
    <source>
        <strain evidence="1 2">KCTC 39840</strain>
    </source>
</reference>